<proteinExistence type="inferred from homology"/>
<dbReference type="Proteomes" id="UP000606870">
    <property type="component" value="Unassembled WGS sequence"/>
</dbReference>
<sequence>MKIEHIAPADIEKRSMEIIDQELGNITLPEDKRDIIKRVIHTTADFEFARTMRFSDDAVARGLDALKRGATILTDTNMACTGISAVSLKKLGGQKVCYMADPEIAAIAKKNGSTRATASMDKACDIEGPLIIAIGNAPTALLRLAELIEADQIHPDLVIGVPVGFVNVIASKEAIMKCHVPYIVATGRKGGSAIAAAICNALIYRLTR</sequence>
<evidence type="ECO:0000259" key="5">
    <source>
        <dbReference type="Pfam" id="PF02570"/>
    </source>
</evidence>
<evidence type="ECO:0000256" key="3">
    <source>
        <dbReference type="ARBA" id="ARBA00022573"/>
    </source>
</evidence>
<evidence type="ECO:0000256" key="1">
    <source>
        <dbReference type="ARBA" id="ARBA00004953"/>
    </source>
</evidence>
<keyword evidence="4" id="KW-0413">Isomerase</keyword>
<comment type="pathway">
    <text evidence="1">Cofactor biosynthesis; adenosylcobalamin biosynthesis.</text>
</comment>
<dbReference type="SUPFAM" id="SSF63965">
    <property type="entry name" value="Precorrin-8X methylmutase CbiC/CobH"/>
    <property type="match status" value="1"/>
</dbReference>
<dbReference type="RefSeq" id="WP_186503072.1">
    <property type="nucleotide sequence ID" value="NZ_JACOGK010000016.1"/>
</dbReference>
<keyword evidence="3" id="KW-0169">Cobalamin biosynthesis</keyword>
<reference evidence="6 7" key="1">
    <citation type="submission" date="2020-08" db="EMBL/GenBank/DDBJ databases">
        <authorList>
            <person name="Liu C."/>
            <person name="Sun Q."/>
        </authorList>
    </citation>
    <scope>NUCLEOTIDE SEQUENCE [LARGE SCALE GENOMIC DNA]</scope>
    <source>
        <strain evidence="6 7">NSJ-59</strain>
    </source>
</reference>
<organism evidence="6 7">
    <name type="scientific">Megasphaera hominis</name>
    <dbReference type="NCBI Taxonomy" id="159836"/>
    <lineage>
        <taxon>Bacteria</taxon>
        <taxon>Bacillati</taxon>
        <taxon>Bacillota</taxon>
        <taxon>Negativicutes</taxon>
        <taxon>Veillonellales</taxon>
        <taxon>Veillonellaceae</taxon>
        <taxon>Megasphaera</taxon>
    </lineage>
</organism>
<dbReference type="EMBL" id="JACOGK010000016">
    <property type="protein sequence ID" value="MBC3536918.1"/>
    <property type="molecule type" value="Genomic_DNA"/>
</dbReference>
<feature type="domain" description="Cobalamin biosynthesis precorrin-8X methylmutase CobH/CbiC" evidence="5">
    <location>
        <begin position="10"/>
        <end position="204"/>
    </location>
</feature>
<gene>
    <name evidence="6" type="ORF">H8J70_06610</name>
</gene>
<comment type="caution">
    <text evidence="6">The sequence shown here is derived from an EMBL/GenBank/DDBJ whole genome shotgun (WGS) entry which is preliminary data.</text>
</comment>
<evidence type="ECO:0000313" key="6">
    <source>
        <dbReference type="EMBL" id="MBC3536918.1"/>
    </source>
</evidence>
<dbReference type="PANTHER" id="PTHR43588:SF1">
    <property type="entry name" value="COBALT-PRECORRIN-8 METHYLMUTASE"/>
    <property type="match status" value="1"/>
</dbReference>
<keyword evidence="7" id="KW-1185">Reference proteome</keyword>
<evidence type="ECO:0000256" key="4">
    <source>
        <dbReference type="ARBA" id="ARBA00023235"/>
    </source>
</evidence>
<dbReference type="InterPro" id="IPR036588">
    <property type="entry name" value="CobH/CbiC_sf"/>
</dbReference>
<comment type="similarity">
    <text evidence="2">Belongs to the CobH/CbiC family.</text>
</comment>
<accession>A0ABR6VIK2</accession>
<dbReference type="Gene3D" id="3.40.50.10230">
    <property type="entry name" value="Cobalamin biosynthesis CobH/CbiC, precorrin-8X methylmutase"/>
    <property type="match status" value="1"/>
</dbReference>
<dbReference type="InterPro" id="IPR003722">
    <property type="entry name" value="Cbl_synth_CobH/CbiC"/>
</dbReference>
<protein>
    <submittedName>
        <fullName evidence="6">Precorrin-8X methylmutase</fullName>
    </submittedName>
</protein>
<evidence type="ECO:0000256" key="2">
    <source>
        <dbReference type="ARBA" id="ARBA00009774"/>
    </source>
</evidence>
<name>A0ABR6VIK2_9FIRM</name>
<evidence type="ECO:0000313" key="7">
    <source>
        <dbReference type="Proteomes" id="UP000606870"/>
    </source>
</evidence>
<dbReference type="PANTHER" id="PTHR43588">
    <property type="entry name" value="COBALT-PRECORRIN-8 METHYLMUTASE"/>
    <property type="match status" value="1"/>
</dbReference>
<dbReference type="Pfam" id="PF02570">
    <property type="entry name" value="CbiC"/>
    <property type="match status" value="1"/>
</dbReference>